<keyword evidence="1" id="KW-1185">Reference proteome</keyword>
<accession>A0A6P5AUD7</accession>
<name>A0A6P5AUD7_BRABE</name>
<reference evidence="2" key="1">
    <citation type="submission" date="2025-08" db="UniProtKB">
        <authorList>
            <consortium name="RefSeq"/>
        </authorList>
    </citation>
    <scope>IDENTIFICATION</scope>
    <source>
        <tissue evidence="2">Gonad</tissue>
    </source>
</reference>
<protein>
    <submittedName>
        <fullName evidence="2">Uncharacterized protein LOC109487158</fullName>
    </submittedName>
</protein>
<evidence type="ECO:0000313" key="1">
    <source>
        <dbReference type="Proteomes" id="UP000515135"/>
    </source>
</evidence>
<gene>
    <name evidence="2" type="primary">LOC109487158</name>
</gene>
<dbReference type="KEGG" id="bbel:109487158"/>
<dbReference type="PANTHER" id="PTHR38567:SF1">
    <property type="entry name" value="DUF4291 DOMAIN-CONTAINING PROTEIN"/>
    <property type="match status" value="1"/>
</dbReference>
<dbReference type="InterPro" id="IPR025633">
    <property type="entry name" value="DUF4291"/>
</dbReference>
<dbReference type="PANTHER" id="PTHR38567">
    <property type="entry name" value="DUF4291 DOMAIN-CONTAINING PROTEIN"/>
    <property type="match status" value="1"/>
</dbReference>
<dbReference type="Pfam" id="PF14124">
    <property type="entry name" value="DUF4291"/>
    <property type="match status" value="1"/>
</dbReference>
<dbReference type="OrthoDB" id="413653at2759"/>
<dbReference type="Proteomes" id="UP000515135">
    <property type="component" value="Unplaced"/>
</dbReference>
<proteinExistence type="predicted"/>
<dbReference type="AlphaFoldDB" id="A0A6P5AUD7"/>
<sequence>MAQVVEKIPWKTESYVAQVKQHWPQTGKHILAQYDDSSVVVYQAFRPEIAEYAVENQRFGGPHYLWGRMSWIKPNFLWMMYRCGWASKKGQERVLAVRITREGFDEILANAYSPKTQEEAGLPKDQLKVRLQWDPDHDPSGKSLPRRAIQLGLKGEILSHFAQDWIVSITDVTDFVHEQQNVLQTSGTEQLQVAAERVYQVTDPKTKALIGVEDWQAS</sequence>
<dbReference type="RefSeq" id="XP_019646692.1">
    <property type="nucleotide sequence ID" value="XM_019791133.1"/>
</dbReference>
<evidence type="ECO:0000313" key="2">
    <source>
        <dbReference type="RefSeq" id="XP_019646692.1"/>
    </source>
</evidence>
<dbReference type="GeneID" id="109487158"/>
<organism evidence="1 2">
    <name type="scientific">Branchiostoma belcheri</name>
    <name type="common">Amphioxus</name>
    <dbReference type="NCBI Taxonomy" id="7741"/>
    <lineage>
        <taxon>Eukaryota</taxon>
        <taxon>Metazoa</taxon>
        <taxon>Chordata</taxon>
        <taxon>Cephalochordata</taxon>
        <taxon>Leptocardii</taxon>
        <taxon>Amphioxiformes</taxon>
        <taxon>Branchiostomatidae</taxon>
        <taxon>Branchiostoma</taxon>
    </lineage>
</organism>